<dbReference type="CDD" id="cd06558">
    <property type="entry name" value="crotonase-like"/>
    <property type="match status" value="1"/>
</dbReference>
<dbReference type="EMBL" id="FXTU01000002">
    <property type="protein sequence ID" value="SMP11161.1"/>
    <property type="molecule type" value="Genomic_DNA"/>
</dbReference>
<name>A0AA45WLJ4_9BACL</name>
<dbReference type="PANTHER" id="PTHR11941:SF54">
    <property type="entry name" value="ENOYL-COA HYDRATASE, MITOCHONDRIAL"/>
    <property type="match status" value="1"/>
</dbReference>
<dbReference type="SUPFAM" id="SSF52096">
    <property type="entry name" value="ClpP/crotonase"/>
    <property type="match status" value="1"/>
</dbReference>
<evidence type="ECO:0000313" key="4">
    <source>
        <dbReference type="EMBL" id="SMP11161.1"/>
    </source>
</evidence>
<gene>
    <name evidence="4" type="ORF">SAMN06265361_102237</name>
</gene>
<dbReference type="Proteomes" id="UP001157946">
    <property type="component" value="Unassembled WGS sequence"/>
</dbReference>
<dbReference type="PROSITE" id="PS00166">
    <property type="entry name" value="ENOYL_COA_HYDRATASE"/>
    <property type="match status" value="1"/>
</dbReference>
<dbReference type="Gene3D" id="3.90.226.10">
    <property type="entry name" value="2-enoyl-CoA Hydratase, Chain A, domain 1"/>
    <property type="match status" value="1"/>
</dbReference>
<accession>A0AA45WLJ4</accession>
<dbReference type="FunFam" id="1.10.12.10:FF:000001">
    <property type="entry name" value="Probable enoyl-CoA hydratase, mitochondrial"/>
    <property type="match status" value="1"/>
</dbReference>
<dbReference type="PANTHER" id="PTHR11941">
    <property type="entry name" value="ENOYL-COA HYDRATASE-RELATED"/>
    <property type="match status" value="1"/>
</dbReference>
<dbReference type="GO" id="GO:0006635">
    <property type="term" value="P:fatty acid beta-oxidation"/>
    <property type="evidence" value="ECO:0007669"/>
    <property type="project" value="TreeGrafter"/>
</dbReference>
<dbReference type="GO" id="GO:0016836">
    <property type="term" value="F:hydro-lyase activity"/>
    <property type="evidence" value="ECO:0007669"/>
    <property type="project" value="UniProtKB-ARBA"/>
</dbReference>
<protein>
    <submittedName>
        <fullName evidence="4">Enoyl-CoA hydratase/carnithine racemase</fullName>
    </submittedName>
</protein>
<sequence length="258" mass="28225">MNAIRLERRDGIALVTLNRPASHNALNRPLLQELSQLTEVLREERDTRVVIFTGAGEKAFCAGADLKERQTFTEEDVRQFIVLIRDTFTRIAELPQPTIAAINGVAFGGGMELALACDLRLMDEAARMGLTETSLGIIPGAGGTQRLPRLVGVAKAKELILMAKRFGAAEALQMGLVNAISAPGEVLSLAWEWAETLKQNAPLALIQAKWAIDHGLETDIGEGLLLETKAYDVLIPTKDRLEGLAAFQEKRKPQYRGE</sequence>
<evidence type="ECO:0000256" key="1">
    <source>
        <dbReference type="ARBA" id="ARBA00005254"/>
    </source>
</evidence>
<dbReference type="InterPro" id="IPR014748">
    <property type="entry name" value="Enoyl-CoA_hydra_C"/>
</dbReference>
<organism evidence="4 5">
    <name type="scientific">Laceyella tengchongensis</name>
    <dbReference type="NCBI Taxonomy" id="574699"/>
    <lineage>
        <taxon>Bacteria</taxon>
        <taxon>Bacillati</taxon>
        <taxon>Bacillota</taxon>
        <taxon>Bacilli</taxon>
        <taxon>Bacillales</taxon>
        <taxon>Thermoactinomycetaceae</taxon>
        <taxon>Laceyella</taxon>
    </lineage>
</organism>
<comment type="similarity">
    <text evidence="1 3">Belongs to the enoyl-CoA hydratase/isomerase family.</text>
</comment>
<keyword evidence="2" id="KW-0456">Lyase</keyword>
<evidence type="ECO:0000313" key="5">
    <source>
        <dbReference type="Proteomes" id="UP001157946"/>
    </source>
</evidence>
<dbReference type="InterPro" id="IPR029045">
    <property type="entry name" value="ClpP/crotonase-like_dom_sf"/>
</dbReference>
<dbReference type="FunFam" id="3.90.226.10:FF:000009">
    <property type="entry name" value="Carnitinyl-CoA dehydratase"/>
    <property type="match status" value="1"/>
</dbReference>
<proteinExistence type="inferred from homology"/>
<dbReference type="RefSeq" id="WP_102992874.1">
    <property type="nucleotide sequence ID" value="NZ_FXTU01000002.1"/>
</dbReference>
<dbReference type="InterPro" id="IPR018376">
    <property type="entry name" value="Enoyl-CoA_hyd/isom_CS"/>
</dbReference>
<dbReference type="Gene3D" id="1.10.12.10">
    <property type="entry name" value="Lyase 2-enoyl-coa Hydratase, Chain A, domain 2"/>
    <property type="match status" value="1"/>
</dbReference>
<reference evidence="4" key="1">
    <citation type="submission" date="2017-05" db="EMBL/GenBank/DDBJ databases">
        <authorList>
            <person name="Varghese N."/>
            <person name="Submissions S."/>
        </authorList>
    </citation>
    <scope>NUCLEOTIDE SEQUENCE</scope>
    <source>
        <strain evidence="4">DSM 45262</strain>
    </source>
</reference>
<dbReference type="Pfam" id="PF00378">
    <property type="entry name" value="ECH_1"/>
    <property type="match status" value="1"/>
</dbReference>
<evidence type="ECO:0000256" key="2">
    <source>
        <dbReference type="ARBA" id="ARBA00023239"/>
    </source>
</evidence>
<comment type="caution">
    <text evidence="4">The sequence shown here is derived from an EMBL/GenBank/DDBJ whole genome shotgun (WGS) entry which is preliminary data.</text>
</comment>
<keyword evidence="5" id="KW-1185">Reference proteome</keyword>
<evidence type="ECO:0000256" key="3">
    <source>
        <dbReference type="RuleBase" id="RU003707"/>
    </source>
</evidence>
<dbReference type="InterPro" id="IPR001753">
    <property type="entry name" value="Enoyl-CoA_hydra/iso"/>
</dbReference>
<dbReference type="AlphaFoldDB" id="A0AA45WLJ4"/>